<dbReference type="PANTHER" id="PTHR13678:SF2">
    <property type="entry name" value="VACUOLAR PROTEIN SORTING-ASSOCIATED PROTEIN 37A"/>
    <property type="match status" value="1"/>
</dbReference>
<evidence type="ECO:0000256" key="2">
    <source>
        <dbReference type="ARBA" id="ARBA00007617"/>
    </source>
</evidence>
<dbReference type="GO" id="GO:0006623">
    <property type="term" value="P:protein targeting to vacuole"/>
    <property type="evidence" value="ECO:0007669"/>
    <property type="project" value="TreeGrafter"/>
</dbReference>
<comment type="subcellular location">
    <subcellularLocation>
        <location evidence="1">Endosome</location>
    </subcellularLocation>
</comment>
<feature type="compositionally biased region" description="Pro residues" evidence="6">
    <location>
        <begin position="1"/>
        <end position="15"/>
    </location>
</feature>
<dbReference type="PANTHER" id="PTHR13678">
    <property type="entry name" value="VACUOLAR PROTEIN SORTING-ASSOCIATED PROTEIN 37"/>
    <property type="match status" value="1"/>
</dbReference>
<evidence type="ECO:0000256" key="3">
    <source>
        <dbReference type="ARBA" id="ARBA00022448"/>
    </source>
</evidence>
<comment type="similarity">
    <text evidence="2">Belongs to the VPS37 family.</text>
</comment>
<evidence type="ECO:0000313" key="8">
    <source>
        <dbReference type="EMBL" id="CAD9242400.1"/>
    </source>
</evidence>
<keyword evidence="5" id="KW-0653">Protein transport</keyword>
<dbReference type="Pfam" id="PF07200">
    <property type="entry name" value="Mod_r"/>
    <property type="match status" value="1"/>
</dbReference>
<dbReference type="EMBL" id="HBGJ01001027">
    <property type="protein sequence ID" value="CAD9242400.1"/>
    <property type="molecule type" value="Transcribed_RNA"/>
</dbReference>
<evidence type="ECO:0000256" key="4">
    <source>
        <dbReference type="ARBA" id="ARBA00022753"/>
    </source>
</evidence>
<accession>A0A7S1XJ09</accession>
<feature type="domain" description="VPS37 C-terminal" evidence="7">
    <location>
        <begin position="174"/>
        <end position="307"/>
    </location>
</feature>
<proteinExistence type="inferred from homology"/>
<name>A0A7S1XJ09_9STRA</name>
<evidence type="ECO:0000256" key="6">
    <source>
        <dbReference type="SAM" id="MobiDB-lite"/>
    </source>
</evidence>
<evidence type="ECO:0000256" key="1">
    <source>
        <dbReference type="ARBA" id="ARBA00004177"/>
    </source>
</evidence>
<evidence type="ECO:0000256" key="5">
    <source>
        <dbReference type="ARBA" id="ARBA00022927"/>
    </source>
</evidence>
<keyword evidence="4" id="KW-0967">Endosome</keyword>
<reference evidence="8" key="1">
    <citation type="submission" date="2021-01" db="EMBL/GenBank/DDBJ databases">
        <authorList>
            <person name="Corre E."/>
            <person name="Pelletier E."/>
            <person name="Niang G."/>
            <person name="Scheremetjew M."/>
            <person name="Finn R."/>
            <person name="Kale V."/>
            <person name="Holt S."/>
            <person name="Cochrane G."/>
            <person name="Meng A."/>
            <person name="Brown T."/>
            <person name="Cohen L."/>
        </authorList>
    </citation>
    <scope>NUCLEOTIDE SEQUENCE</scope>
    <source>
        <strain evidence="8">CCMP2877</strain>
    </source>
</reference>
<sequence>MPPLALAPSPDPPPKMDTTRRDAAVSVVLAQVPGASNDGQDADGAVIINVPFVCGGLPLGLTVRVPMSFPNVAPGMIVAGPPLDHLWLDDGNVVVGNPKLQNWFAHYDLVAVISETTAYLQRSPPRMEGHNAERALSPEPMPESNPAMRQRNSSENIFHTPMPAVPAIFPMLDEMTTAEQKRLMEDEVALETFVEELSVVRDYRQLLDETRAANLTAARALLEKEEGILNARDACLILQAELREKARAHEKLAASTSLDRATVKAQLAREADEADEAKEMEGQNLEDGADVNRWTETFLEKAARYHKLNALREMLNNTT</sequence>
<dbReference type="AlphaFoldDB" id="A0A7S1XJ09"/>
<gene>
    <name evidence="8" type="ORF">PPAR1163_LOCUS743</name>
</gene>
<feature type="region of interest" description="Disordered" evidence="6">
    <location>
        <begin position="123"/>
        <end position="149"/>
    </location>
</feature>
<organism evidence="8">
    <name type="scientific">Phaeomonas parva</name>
    <dbReference type="NCBI Taxonomy" id="124430"/>
    <lineage>
        <taxon>Eukaryota</taxon>
        <taxon>Sar</taxon>
        <taxon>Stramenopiles</taxon>
        <taxon>Ochrophyta</taxon>
        <taxon>Pinguiophyceae</taxon>
        <taxon>Pinguiochrysidales</taxon>
        <taxon>Pinguiochrysidaceae</taxon>
        <taxon>Phaeomonas</taxon>
    </lineage>
</organism>
<keyword evidence="3" id="KW-0813">Transport</keyword>
<protein>
    <recommendedName>
        <fullName evidence="7">VPS37 C-terminal domain-containing protein</fullName>
    </recommendedName>
</protein>
<dbReference type="InterPro" id="IPR009851">
    <property type="entry name" value="Mod_r"/>
</dbReference>
<dbReference type="GO" id="GO:0000813">
    <property type="term" value="C:ESCRT I complex"/>
    <property type="evidence" value="ECO:0007669"/>
    <property type="project" value="TreeGrafter"/>
</dbReference>
<feature type="region of interest" description="Disordered" evidence="6">
    <location>
        <begin position="1"/>
        <end position="20"/>
    </location>
</feature>
<dbReference type="GO" id="GO:0006612">
    <property type="term" value="P:protein targeting to membrane"/>
    <property type="evidence" value="ECO:0007669"/>
    <property type="project" value="TreeGrafter"/>
</dbReference>
<evidence type="ECO:0000259" key="7">
    <source>
        <dbReference type="Pfam" id="PF07200"/>
    </source>
</evidence>
<dbReference type="GO" id="GO:0043162">
    <property type="term" value="P:ubiquitin-dependent protein catabolic process via the multivesicular body sorting pathway"/>
    <property type="evidence" value="ECO:0007669"/>
    <property type="project" value="TreeGrafter"/>
</dbReference>